<dbReference type="PANTHER" id="PTHR39339:SF1">
    <property type="entry name" value="CHAD DOMAIN-CONTAINING PROTEIN"/>
    <property type="match status" value="1"/>
</dbReference>
<evidence type="ECO:0000259" key="3">
    <source>
        <dbReference type="PROSITE" id="PS51708"/>
    </source>
</evidence>
<dbReference type="PROSITE" id="PS51708">
    <property type="entry name" value="CHAD"/>
    <property type="match status" value="1"/>
</dbReference>
<dbReference type="EMBL" id="BLXX01000015">
    <property type="protein sequence ID" value="GFO61541.1"/>
    <property type="molecule type" value="Genomic_DNA"/>
</dbReference>
<dbReference type="SMART" id="SM00880">
    <property type="entry name" value="CHAD"/>
    <property type="match status" value="1"/>
</dbReference>
<dbReference type="Gene3D" id="1.40.20.10">
    <property type="entry name" value="CHAD domain"/>
    <property type="match status" value="1"/>
</dbReference>
<sequence length="326" mass="36793">MLTTTTTPQGAHPAAKLRPQPSSHTAPQRDATQATAARTPLWSAARQLTAAHAKEFFKYWRKVAKSFDAEDIHDLRVASRRLREALALFADCFPEKTVRRLRKRVKQVTGILGEMRNTDEALLFFGSLSSTEREPAQAELDLLAAQLQKEREAARQKLAKDLGNLRPTPLKRAIRSELAGPELFGNRRTDPFQSLAIFADEALARRAAPVADLLPQALFEANAGAQHRLRIAIKRLRYRLEILEALFTRDYQELHAALKGYQEVLGKLHDLDVFADLVLHRVEDGSGQQHLLRVITARRSRLFAEFRHKLDQISVDAIGPRARRAL</sequence>
<gene>
    <name evidence="4" type="ORF">GMST_38660</name>
</gene>
<dbReference type="InterPro" id="IPR038186">
    <property type="entry name" value="CHAD_dom_sf"/>
</dbReference>
<feature type="domain" description="CHAD" evidence="3">
    <location>
        <begin position="38"/>
        <end position="319"/>
    </location>
</feature>
<evidence type="ECO:0000256" key="2">
    <source>
        <dbReference type="SAM" id="MobiDB-lite"/>
    </source>
</evidence>
<keyword evidence="5" id="KW-1185">Reference proteome</keyword>
<organism evidence="4 5">
    <name type="scientific">Geomonas silvestris</name>
    <dbReference type="NCBI Taxonomy" id="2740184"/>
    <lineage>
        <taxon>Bacteria</taxon>
        <taxon>Pseudomonadati</taxon>
        <taxon>Thermodesulfobacteriota</taxon>
        <taxon>Desulfuromonadia</taxon>
        <taxon>Geobacterales</taxon>
        <taxon>Geobacteraceae</taxon>
        <taxon>Geomonas</taxon>
    </lineage>
</organism>
<dbReference type="RefSeq" id="WP_183356333.1">
    <property type="nucleotide sequence ID" value="NZ_BLXX01000015.1"/>
</dbReference>
<feature type="compositionally biased region" description="Low complexity" evidence="2">
    <location>
        <begin position="25"/>
        <end position="37"/>
    </location>
</feature>
<reference evidence="5" key="1">
    <citation type="submission" date="2020-06" db="EMBL/GenBank/DDBJ databases">
        <title>Draft genomic sequence of Geomonas sp. Red330.</title>
        <authorList>
            <person name="Itoh H."/>
            <person name="Zhenxing X."/>
            <person name="Ushijima N."/>
            <person name="Masuda Y."/>
            <person name="Shiratori Y."/>
            <person name="Senoo K."/>
        </authorList>
    </citation>
    <scope>NUCLEOTIDE SEQUENCE [LARGE SCALE GENOMIC DNA]</scope>
    <source>
        <strain evidence="5">Red330</strain>
    </source>
</reference>
<keyword evidence="1" id="KW-0175">Coiled coil</keyword>
<evidence type="ECO:0000313" key="5">
    <source>
        <dbReference type="Proteomes" id="UP000556026"/>
    </source>
</evidence>
<dbReference type="InterPro" id="IPR007899">
    <property type="entry name" value="CHAD_dom"/>
</dbReference>
<comment type="caution">
    <text evidence="4">The sequence shown here is derived from an EMBL/GenBank/DDBJ whole genome shotgun (WGS) entry which is preliminary data.</text>
</comment>
<dbReference type="PANTHER" id="PTHR39339">
    <property type="entry name" value="SLR1444 PROTEIN"/>
    <property type="match status" value="1"/>
</dbReference>
<dbReference type="Pfam" id="PF05235">
    <property type="entry name" value="CHAD"/>
    <property type="match status" value="1"/>
</dbReference>
<protein>
    <submittedName>
        <fullName evidence="4">CHAD domain-containing protein</fullName>
    </submittedName>
</protein>
<name>A0A6V8MNI5_9BACT</name>
<evidence type="ECO:0000313" key="4">
    <source>
        <dbReference type="EMBL" id="GFO61541.1"/>
    </source>
</evidence>
<feature type="region of interest" description="Disordered" evidence="2">
    <location>
        <begin position="1"/>
        <end position="37"/>
    </location>
</feature>
<proteinExistence type="predicted"/>
<dbReference type="AlphaFoldDB" id="A0A6V8MNI5"/>
<accession>A0A6V8MNI5</accession>
<evidence type="ECO:0000256" key="1">
    <source>
        <dbReference type="SAM" id="Coils"/>
    </source>
</evidence>
<dbReference type="Proteomes" id="UP000556026">
    <property type="component" value="Unassembled WGS sequence"/>
</dbReference>
<feature type="coiled-coil region" evidence="1">
    <location>
        <begin position="137"/>
        <end position="164"/>
    </location>
</feature>